<dbReference type="PROSITE" id="PS50294">
    <property type="entry name" value="WD_REPEATS_REGION"/>
    <property type="match status" value="2"/>
</dbReference>
<dbReference type="InterPro" id="IPR051510">
    <property type="entry name" value="SKI8"/>
</dbReference>
<keyword evidence="2" id="KW-0677">Repeat</keyword>
<gene>
    <name evidence="4" type="ORF">DLAC_03756</name>
</gene>
<dbReference type="AlphaFoldDB" id="A0A152A0N8"/>
<reference evidence="4 5" key="1">
    <citation type="submission" date="2015-12" db="EMBL/GenBank/DDBJ databases">
        <title>Dictyostelia acquired genes for synthesis and detection of signals that induce cell-type specialization by lateral gene transfer from prokaryotes.</title>
        <authorList>
            <person name="Gloeckner G."/>
            <person name="Schaap P."/>
        </authorList>
    </citation>
    <scope>NUCLEOTIDE SEQUENCE [LARGE SCALE GENOMIC DNA]</scope>
    <source>
        <strain evidence="4 5">TK</strain>
    </source>
</reference>
<keyword evidence="1 3" id="KW-0853">WD repeat</keyword>
<evidence type="ECO:0000313" key="5">
    <source>
        <dbReference type="Proteomes" id="UP000076078"/>
    </source>
</evidence>
<comment type="caution">
    <text evidence="4">The sequence shown here is derived from an EMBL/GenBank/DDBJ whole genome shotgun (WGS) entry which is preliminary data.</text>
</comment>
<dbReference type="Gene3D" id="2.130.10.10">
    <property type="entry name" value="YVTN repeat-like/Quinoprotein amine dehydrogenase"/>
    <property type="match status" value="1"/>
</dbReference>
<feature type="repeat" description="WD" evidence="3">
    <location>
        <begin position="76"/>
        <end position="107"/>
    </location>
</feature>
<dbReference type="STRING" id="361077.A0A152A0N8"/>
<protein>
    <submittedName>
        <fullName evidence="4">WD40 repeat-containing protein</fullName>
    </submittedName>
</protein>
<dbReference type="PANTHER" id="PTHR44090">
    <property type="entry name" value="WD REPEAT-CONTAINING PROTEIN 61"/>
    <property type="match status" value="1"/>
</dbReference>
<evidence type="ECO:0000256" key="3">
    <source>
        <dbReference type="PROSITE-ProRule" id="PRU00221"/>
    </source>
</evidence>
<dbReference type="InterPro" id="IPR019775">
    <property type="entry name" value="WD40_repeat_CS"/>
</dbReference>
<dbReference type="SMART" id="SM00320">
    <property type="entry name" value="WD40"/>
    <property type="match status" value="6"/>
</dbReference>
<dbReference type="CDD" id="cd00200">
    <property type="entry name" value="WD40"/>
    <property type="match status" value="1"/>
</dbReference>
<dbReference type="PROSITE" id="PS00678">
    <property type="entry name" value="WD_REPEATS_1"/>
    <property type="match status" value="1"/>
</dbReference>
<evidence type="ECO:0000313" key="4">
    <source>
        <dbReference type="EMBL" id="KYQ99807.1"/>
    </source>
</evidence>
<dbReference type="PROSITE" id="PS50082">
    <property type="entry name" value="WD_REPEATS_2"/>
    <property type="match status" value="3"/>
</dbReference>
<dbReference type="SUPFAM" id="SSF50978">
    <property type="entry name" value="WD40 repeat-like"/>
    <property type="match status" value="1"/>
</dbReference>
<dbReference type="GO" id="GO:0016593">
    <property type="term" value="C:Cdc73/Paf1 complex"/>
    <property type="evidence" value="ECO:0007669"/>
    <property type="project" value="TreeGrafter"/>
</dbReference>
<evidence type="ECO:0000256" key="2">
    <source>
        <dbReference type="ARBA" id="ARBA00022737"/>
    </source>
</evidence>
<dbReference type="PANTHER" id="PTHR44090:SF1">
    <property type="entry name" value="SUPERKILLER COMPLEX PROTEIN 8"/>
    <property type="match status" value="1"/>
</dbReference>
<dbReference type="Proteomes" id="UP000076078">
    <property type="component" value="Unassembled WGS sequence"/>
</dbReference>
<dbReference type="InterPro" id="IPR015943">
    <property type="entry name" value="WD40/YVTN_repeat-like_dom_sf"/>
</dbReference>
<feature type="repeat" description="WD" evidence="3">
    <location>
        <begin position="202"/>
        <end position="243"/>
    </location>
</feature>
<dbReference type="Pfam" id="PF00400">
    <property type="entry name" value="WD40"/>
    <property type="match status" value="4"/>
</dbReference>
<dbReference type="InterPro" id="IPR001680">
    <property type="entry name" value="WD40_rpt"/>
</dbReference>
<evidence type="ECO:0000256" key="1">
    <source>
        <dbReference type="ARBA" id="ARBA00022574"/>
    </source>
</evidence>
<accession>A0A152A0N8</accession>
<dbReference type="InParanoid" id="A0A152A0N8"/>
<sequence>MSSQVKTWHGSINQPTFLQERSTFDKHTLGVTSLDINLGQEYLVTGDMSGHIRLFNLRDNTLYKDIDSGALGCWKVAFNTKGNQVISMSQSGNVSVWSVETGEKLRNFQNSSSSGSNHAKQSCLNFALSPNGEQIAISGADGVVSVYELESGKKLNQIQAHVSQPIRALCYSLDSQYIFTGSDDCEIRMHDPQSSKPYISSFQSHNSFILSIAVSPDGKRLASSGADKKVCIWDIKQKKLDHTFQGHTDQIWSLSFSQDSTKLISVSDDCSIVCYSLSKI</sequence>
<feature type="repeat" description="WD" evidence="3">
    <location>
        <begin position="244"/>
        <end position="280"/>
    </location>
</feature>
<proteinExistence type="predicted"/>
<dbReference type="EMBL" id="LODT01000020">
    <property type="protein sequence ID" value="KYQ99807.1"/>
    <property type="molecule type" value="Genomic_DNA"/>
</dbReference>
<dbReference type="OrthoDB" id="538223at2759"/>
<keyword evidence="5" id="KW-1185">Reference proteome</keyword>
<dbReference type="InterPro" id="IPR036322">
    <property type="entry name" value="WD40_repeat_dom_sf"/>
</dbReference>
<dbReference type="OMA" id="LDSSMCL"/>
<organism evidence="4 5">
    <name type="scientific">Tieghemostelium lacteum</name>
    <name type="common">Slime mold</name>
    <name type="synonym">Dictyostelium lacteum</name>
    <dbReference type="NCBI Taxonomy" id="361077"/>
    <lineage>
        <taxon>Eukaryota</taxon>
        <taxon>Amoebozoa</taxon>
        <taxon>Evosea</taxon>
        <taxon>Eumycetozoa</taxon>
        <taxon>Dictyostelia</taxon>
        <taxon>Dictyosteliales</taxon>
        <taxon>Raperosteliaceae</taxon>
        <taxon>Tieghemostelium</taxon>
    </lineage>
</organism>
<name>A0A152A0N8_TIELA</name>